<evidence type="ECO:0000259" key="1">
    <source>
        <dbReference type="PROSITE" id="PS50846"/>
    </source>
</evidence>
<comment type="caution">
    <text evidence="2">The sequence shown here is derived from an EMBL/GenBank/DDBJ whole genome shotgun (WGS) entry which is preliminary data.</text>
</comment>
<dbReference type="RefSeq" id="WP_158369531.1">
    <property type="nucleotide sequence ID" value="NZ_JAOQJU010000007.1"/>
</dbReference>
<dbReference type="InterPro" id="IPR006121">
    <property type="entry name" value="HMA_dom"/>
</dbReference>
<feature type="domain" description="HMA" evidence="1">
    <location>
        <begin position="2"/>
        <end position="67"/>
    </location>
</feature>
<evidence type="ECO:0000313" key="2">
    <source>
        <dbReference type="EMBL" id="MCU6686450.1"/>
    </source>
</evidence>
<accession>A0ABT2RM29</accession>
<dbReference type="PROSITE" id="PS50846">
    <property type="entry name" value="HMA_2"/>
    <property type="match status" value="1"/>
</dbReference>
<reference evidence="2 3" key="1">
    <citation type="journal article" date="2021" name="ISME Commun">
        <title>Automated analysis of genomic sequences facilitates high-throughput and comprehensive description of bacteria.</title>
        <authorList>
            <person name="Hitch T.C.A."/>
        </authorList>
    </citation>
    <scope>NUCLEOTIDE SEQUENCE [LARGE SCALE GENOMIC DNA]</scope>
    <source>
        <strain evidence="2 3">Sanger_03</strain>
    </source>
</reference>
<sequence>MIKMILEVEGMSCGMCESHINDTVRKQFEVKKVVSSHKKGKTEIIAEAPLDETQLRKVIGDTGYEVKSVRVEPYTKKGLFW</sequence>
<dbReference type="InterPro" id="IPR036163">
    <property type="entry name" value="HMA_dom_sf"/>
</dbReference>
<dbReference type="Pfam" id="PF00403">
    <property type="entry name" value="HMA"/>
    <property type="match status" value="1"/>
</dbReference>
<dbReference type="EMBL" id="JAOQJU010000007">
    <property type="protein sequence ID" value="MCU6686450.1"/>
    <property type="molecule type" value="Genomic_DNA"/>
</dbReference>
<protein>
    <submittedName>
        <fullName evidence="2">Cation transporter</fullName>
    </submittedName>
</protein>
<proteinExistence type="predicted"/>
<organism evidence="2 3">
    <name type="scientific">Dorea acetigenes</name>
    <dbReference type="NCBI Taxonomy" id="2981787"/>
    <lineage>
        <taxon>Bacteria</taxon>
        <taxon>Bacillati</taxon>
        <taxon>Bacillota</taxon>
        <taxon>Clostridia</taxon>
        <taxon>Lachnospirales</taxon>
        <taxon>Lachnospiraceae</taxon>
        <taxon>Dorea</taxon>
    </lineage>
</organism>
<dbReference type="Gene3D" id="3.30.70.100">
    <property type="match status" value="1"/>
</dbReference>
<dbReference type="Proteomes" id="UP001652431">
    <property type="component" value="Unassembled WGS sequence"/>
</dbReference>
<evidence type="ECO:0000313" key="3">
    <source>
        <dbReference type="Proteomes" id="UP001652431"/>
    </source>
</evidence>
<name>A0ABT2RM29_9FIRM</name>
<keyword evidence="3" id="KW-1185">Reference proteome</keyword>
<dbReference type="SUPFAM" id="SSF55008">
    <property type="entry name" value="HMA, heavy metal-associated domain"/>
    <property type="match status" value="1"/>
</dbReference>
<gene>
    <name evidence="2" type="ORF">OCV99_07785</name>
</gene>
<dbReference type="CDD" id="cd00371">
    <property type="entry name" value="HMA"/>
    <property type="match status" value="1"/>
</dbReference>